<keyword evidence="1" id="KW-0732">Signal</keyword>
<feature type="signal peptide" evidence="1">
    <location>
        <begin position="1"/>
        <end position="26"/>
    </location>
</feature>
<gene>
    <name evidence="3" type="ORF">ABXR19_08435</name>
</gene>
<feature type="domain" description="Solute-binding protein family 3/N-terminal" evidence="2">
    <location>
        <begin position="29"/>
        <end position="254"/>
    </location>
</feature>
<proteinExistence type="predicted"/>
<dbReference type="SUPFAM" id="SSF53850">
    <property type="entry name" value="Periplasmic binding protein-like II"/>
    <property type="match status" value="1"/>
</dbReference>
<evidence type="ECO:0000313" key="4">
    <source>
        <dbReference type="Proteomes" id="UP001549691"/>
    </source>
</evidence>
<evidence type="ECO:0000256" key="1">
    <source>
        <dbReference type="SAM" id="SignalP"/>
    </source>
</evidence>
<keyword evidence="4" id="KW-1185">Reference proteome</keyword>
<accession>A0ABV2TME7</accession>
<comment type="caution">
    <text evidence="3">The sequence shown here is derived from an EMBL/GenBank/DDBJ whole genome shotgun (WGS) entry which is preliminary data.</text>
</comment>
<feature type="chain" id="PRO_5046043239" evidence="1">
    <location>
        <begin position="27"/>
        <end position="256"/>
    </location>
</feature>
<name>A0ABV2TME7_9RHOO</name>
<dbReference type="InterPro" id="IPR001638">
    <property type="entry name" value="Solute-binding_3/MltF_N"/>
</dbReference>
<dbReference type="SMART" id="SM00062">
    <property type="entry name" value="PBPb"/>
    <property type="match status" value="1"/>
</dbReference>
<protein>
    <submittedName>
        <fullName evidence="3">Transporter substrate-binding domain-containing protein</fullName>
    </submittedName>
</protein>
<dbReference type="Pfam" id="PF00497">
    <property type="entry name" value="SBP_bac_3"/>
    <property type="match status" value="1"/>
</dbReference>
<sequence>MSGSLRAVWRGLLCCGMAGFALGAAAADKLVFCAEDRDIRPWITRDGRGLNFELLNRVARQAGLRFEYRQTSWKRCLEDLKQNSVDGAFGASFKAERLEFGAYPGGERADPRKRLNMDRYVLVRPKGARVDWDGKRLSGLKGPVGVQLGYSIADHLRSMGVAVDEGSPGAAELLRKLLAGHVEAVAMLDGEARSLLAEDLRYAALLEIVAQPLVEKPYYLLLSHRFLAARPELAEAIWQGIEQVRESRDYQALEKQ</sequence>
<reference evidence="3 4" key="1">
    <citation type="submission" date="2024-07" db="EMBL/GenBank/DDBJ databases">
        <title>Uliginosibacterium flavum JJ3220;KACC:17644.</title>
        <authorList>
            <person name="Kim M.K."/>
        </authorList>
    </citation>
    <scope>NUCLEOTIDE SEQUENCE [LARGE SCALE GENOMIC DNA]</scope>
    <source>
        <strain evidence="3 4">KACC:17644</strain>
    </source>
</reference>
<evidence type="ECO:0000259" key="2">
    <source>
        <dbReference type="SMART" id="SM00062"/>
    </source>
</evidence>
<organism evidence="3 4">
    <name type="scientific">Uliginosibacterium flavum</name>
    <dbReference type="NCBI Taxonomy" id="1396831"/>
    <lineage>
        <taxon>Bacteria</taxon>
        <taxon>Pseudomonadati</taxon>
        <taxon>Pseudomonadota</taxon>
        <taxon>Betaproteobacteria</taxon>
        <taxon>Rhodocyclales</taxon>
        <taxon>Zoogloeaceae</taxon>
        <taxon>Uliginosibacterium</taxon>
    </lineage>
</organism>
<dbReference type="Gene3D" id="3.40.190.10">
    <property type="entry name" value="Periplasmic binding protein-like II"/>
    <property type="match status" value="2"/>
</dbReference>
<dbReference type="EMBL" id="JBEWZI010000007">
    <property type="protein sequence ID" value="MET7014217.1"/>
    <property type="molecule type" value="Genomic_DNA"/>
</dbReference>
<dbReference type="Proteomes" id="UP001549691">
    <property type="component" value="Unassembled WGS sequence"/>
</dbReference>
<evidence type="ECO:0000313" key="3">
    <source>
        <dbReference type="EMBL" id="MET7014217.1"/>
    </source>
</evidence>